<feature type="transmembrane region" description="Helical" evidence="2">
    <location>
        <begin position="530"/>
        <end position="550"/>
    </location>
</feature>
<feature type="region of interest" description="Disordered" evidence="1">
    <location>
        <begin position="127"/>
        <end position="147"/>
    </location>
</feature>
<evidence type="ECO:0000256" key="1">
    <source>
        <dbReference type="SAM" id="MobiDB-lite"/>
    </source>
</evidence>
<protein>
    <recommendedName>
        <fullName evidence="6">Pv-fam-d protein</fullName>
    </recommendedName>
</protein>
<name>A0A1C3L664_PLAOA</name>
<keyword evidence="2" id="KW-0812">Transmembrane</keyword>
<feature type="chain" id="PRO_5008678389" description="Pv-fam-d protein" evidence="3">
    <location>
        <begin position="30"/>
        <end position="605"/>
    </location>
</feature>
<evidence type="ECO:0000256" key="2">
    <source>
        <dbReference type="SAM" id="Phobius"/>
    </source>
</evidence>
<dbReference type="EMBL" id="LT594518">
    <property type="protein sequence ID" value="SBT82840.1"/>
    <property type="molecule type" value="Genomic_DNA"/>
</dbReference>
<organism evidence="4 5">
    <name type="scientific">Plasmodium ovale</name>
    <name type="common">malaria parasite P. ovale</name>
    <dbReference type="NCBI Taxonomy" id="36330"/>
    <lineage>
        <taxon>Eukaryota</taxon>
        <taxon>Sar</taxon>
        <taxon>Alveolata</taxon>
        <taxon>Apicomplexa</taxon>
        <taxon>Aconoidasida</taxon>
        <taxon>Haemosporida</taxon>
        <taxon>Plasmodiidae</taxon>
        <taxon>Plasmodium</taxon>
        <taxon>Plasmodium (Plasmodium)</taxon>
    </lineage>
</organism>
<sequence>MRKQKNGFLLFTNILTLTLLTWLYKSSDQNNHIIYSDSKYNQHSICYTRIFRSLSQGDVLLRQNYTPLYGNIGDLLKEGEGTHGKKHKSSNVGDDAEILLQAIKNDPNFQTNFDSLKYSHNFEKEYKPQKGKDNHRNGHNGLKSGNNLKIKNMKLTSYDLQKEHYPIELGYDVNKLDNSLKHYNVFKNKANELNMDVLFEENFHPSQDSHIHFGKEYYQEECDNCFEEEENSYGHETVVKAQEDDNENLEINNEKQHSEQNSEHFETTNPEEEYENTASQTNHIEETQETVQEKNHVVESGETCTEENRAEKNEGVFTQKPNPLEAADNVQNQNKIVQDINHCQEEAKGLIEDNPFSEIYKELETDDNCERLFNAMAYYNNFEQNCNPFNLNVNLKKFISILKHHNNFQKLLQALSQGDNLKKLFSTLKNDDNIDELFDILKYDNSVENIIYILNYHADTIEGNSLLKRKSLSKKNFKKKLKHILTKVYEHLKKADSLYETEMTKAIAPASISKFKITSYRRKNKKIKKLLKKLLIISPVLSVSVALAIFAALKVIPAIVMSSILAFVITAYVFLKYKKCKRLWKIFKMCKNDKTFKKRFKFETA</sequence>
<feature type="signal peptide" evidence="3">
    <location>
        <begin position="1"/>
        <end position="29"/>
    </location>
</feature>
<evidence type="ECO:0000313" key="5">
    <source>
        <dbReference type="Proteomes" id="UP000243200"/>
    </source>
</evidence>
<feature type="compositionally biased region" description="Basic and acidic residues" evidence="1">
    <location>
        <begin position="283"/>
        <end position="299"/>
    </location>
</feature>
<accession>A0A1C3L664</accession>
<evidence type="ECO:0008006" key="6">
    <source>
        <dbReference type="Google" id="ProtNLM"/>
    </source>
</evidence>
<evidence type="ECO:0000256" key="3">
    <source>
        <dbReference type="SAM" id="SignalP"/>
    </source>
</evidence>
<dbReference type="AlphaFoldDB" id="A0A1C3L664"/>
<keyword evidence="2" id="KW-1133">Transmembrane helix</keyword>
<feature type="transmembrane region" description="Helical" evidence="2">
    <location>
        <begin position="556"/>
        <end position="575"/>
    </location>
</feature>
<feature type="compositionally biased region" description="Basic and acidic residues" evidence="1">
    <location>
        <begin position="127"/>
        <end position="136"/>
    </location>
</feature>
<gene>
    <name evidence="4" type="primary">PowCR01_140071200</name>
    <name evidence="4" type="ORF">POWCR01_140071200</name>
</gene>
<dbReference type="VEuPathDB" id="PlasmoDB:POWCR01_140071200"/>
<keyword evidence="3" id="KW-0732">Signal</keyword>
<reference evidence="4 5" key="1">
    <citation type="submission" date="2016-06" db="EMBL/GenBank/DDBJ databases">
        <authorList>
            <consortium name="Pathogen Informatics"/>
        </authorList>
    </citation>
    <scope>NUCLEOTIDE SEQUENCE [LARGE SCALE GENOMIC DNA]</scope>
    <source>
        <strain evidence="4">PowCR01</strain>
    </source>
</reference>
<dbReference type="Proteomes" id="UP000243200">
    <property type="component" value="Chromosome 14"/>
</dbReference>
<feature type="compositionally biased region" description="Basic and acidic residues" evidence="1">
    <location>
        <begin position="252"/>
        <end position="266"/>
    </location>
</feature>
<proteinExistence type="predicted"/>
<dbReference type="OrthoDB" id="10326385at2759"/>
<evidence type="ECO:0000313" key="4">
    <source>
        <dbReference type="EMBL" id="SBT82840.1"/>
    </source>
</evidence>
<feature type="region of interest" description="Disordered" evidence="1">
    <location>
        <begin position="252"/>
        <end position="313"/>
    </location>
</feature>
<keyword evidence="2" id="KW-0472">Membrane</keyword>
<dbReference type="VEuPathDB" id="PlasmoDB:PocGH01_14077100"/>